<feature type="signal peptide" evidence="1">
    <location>
        <begin position="1"/>
        <end position="16"/>
    </location>
</feature>
<comment type="caution">
    <text evidence="2">The sequence shown here is derived from an EMBL/GenBank/DDBJ whole genome shotgun (WGS) entry which is preliminary data.</text>
</comment>
<evidence type="ECO:0000313" key="2">
    <source>
        <dbReference type="EMBL" id="MBD8062769.1"/>
    </source>
</evidence>
<organism evidence="2 3">
    <name type="scientific">Oceanitalea stevensii</name>
    <dbReference type="NCBI Taxonomy" id="2763072"/>
    <lineage>
        <taxon>Bacteria</taxon>
        <taxon>Bacillati</taxon>
        <taxon>Actinomycetota</taxon>
        <taxon>Actinomycetes</taxon>
        <taxon>Micrococcales</taxon>
        <taxon>Bogoriellaceae</taxon>
        <taxon>Georgenia</taxon>
    </lineage>
</organism>
<gene>
    <name evidence="2" type="ORF">H9624_10570</name>
</gene>
<evidence type="ECO:0008006" key="4">
    <source>
        <dbReference type="Google" id="ProtNLM"/>
    </source>
</evidence>
<reference evidence="2 3" key="1">
    <citation type="submission" date="2020-08" db="EMBL/GenBank/DDBJ databases">
        <title>A Genomic Blueprint of the Chicken Gut Microbiome.</title>
        <authorList>
            <person name="Gilroy R."/>
            <person name="Ravi A."/>
            <person name="Getino M."/>
            <person name="Pursley I."/>
            <person name="Horton D.L."/>
            <person name="Alikhan N.-F."/>
            <person name="Baker D."/>
            <person name="Gharbi K."/>
            <person name="Hall N."/>
            <person name="Watson M."/>
            <person name="Adriaenssens E.M."/>
            <person name="Foster-Nyarko E."/>
            <person name="Jarju S."/>
            <person name="Secka A."/>
            <person name="Antonio M."/>
            <person name="Oren A."/>
            <person name="Chaudhuri R."/>
            <person name="La Ragione R.M."/>
            <person name="Hildebrand F."/>
            <person name="Pallen M.J."/>
        </authorList>
    </citation>
    <scope>NUCLEOTIDE SEQUENCE [LARGE SCALE GENOMIC DNA]</scope>
    <source>
        <strain evidence="2 3">Sa1BUA1</strain>
    </source>
</reference>
<proteinExistence type="predicted"/>
<evidence type="ECO:0000313" key="3">
    <source>
        <dbReference type="Proteomes" id="UP000661894"/>
    </source>
</evidence>
<dbReference type="EMBL" id="JACSPO010000005">
    <property type="protein sequence ID" value="MBD8062769.1"/>
    <property type="molecule type" value="Genomic_DNA"/>
</dbReference>
<feature type="chain" id="PRO_5047445854" description="Type II secretion system protein GspF domain-containing protein" evidence="1">
    <location>
        <begin position="17"/>
        <end position="241"/>
    </location>
</feature>
<dbReference type="RefSeq" id="WP_251839874.1">
    <property type="nucleotide sequence ID" value="NZ_JACSPO010000005.1"/>
</dbReference>
<evidence type="ECO:0000256" key="1">
    <source>
        <dbReference type="SAM" id="SignalP"/>
    </source>
</evidence>
<protein>
    <recommendedName>
        <fullName evidence="4">Type II secretion system protein GspF domain-containing protein</fullName>
    </recommendedName>
</protein>
<dbReference type="Proteomes" id="UP000661894">
    <property type="component" value="Unassembled WGS sequence"/>
</dbReference>
<name>A0ABR8Z3G6_9MICO</name>
<sequence length="241" mass="24664">MTLLVLLAVLAAVAWAPGRPVPSTRDGPRVGWSRRWWPPRGRRRTRRLDLAVVVTEVASRLRTGATPEAAWAATVGRLLGPAEGQDGDGAGPGGDDGVPPALSRLVARCAADPGAAAAVRTVVAASRLTHTLGSPLAEVLDRCAVTVTEAEQARDARRVALAGPRSTARILAGLPLLGLLLGAGLGADPLGSATDGGWGTASVLTGLLLLVAGRRWTAALVAAAEAPGHVGRRRSRAAARR</sequence>
<keyword evidence="1" id="KW-0732">Signal</keyword>
<accession>A0ABR8Z3G6</accession>
<keyword evidence="3" id="KW-1185">Reference proteome</keyword>